<evidence type="ECO:0000256" key="1">
    <source>
        <dbReference type="ARBA" id="ARBA00004173"/>
    </source>
</evidence>
<dbReference type="KEGG" id="ecb:102148910"/>
<evidence type="ECO:0000256" key="8">
    <source>
        <dbReference type="ARBA" id="ARBA00077366"/>
    </source>
</evidence>
<keyword evidence="4" id="KW-0689">Ribosomal protein</keyword>
<keyword evidence="5" id="KW-0496">Mitochondrion</keyword>
<organism evidence="11 12">
    <name type="scientific">Equus caballus</name>
    <name type="common">Horse</name>
    <dbReference type="NCBI Taxonomy" id="9796"/>
    <lineage>
        <taxon>Eukaryota</taxon>
        <taxon>Metazoa</taxon>
        <taxon>Chordata</taxon>
        <taxon>Craniata</taxon>
        <taxon>Vertebrata</taxon>
        <taxon>Euteleostomi</taxon>
        <taxon>Mammalia</taxon>
        <taxon>Eutheria</taxon>
        <taxon>Laurasiatheria</taxon>
        <taxon>Perissodactyla</taxon>
        <taxon>Equidae</taxon>
        <taxon>Equus</taxon>
    </lineage>
</organism>
<dbReference type="GO" id="GO:0032543">
    <property type="term" value="P:mitochondrial translation"/>
    <property type="evidence" value="ECO:0007669"/>
    <property type="project" value="InterPro"/>
</dbReference>
<evidence type="ECO:0000313" key="13">
    <source>
        <dbReference type="VGNC" id="VGNC:20342"/>
    </source>
</evidence>
<dbReference type="GO" id="GO:0005743">
    <property type="term" value="C:mitochondrial inner membrane"/>
    <property type="evidence" value="ECO:0007669"/>
    <property type="project" value="UniProtKB-ARBA"/>
</dbReference>
<evidence type="ECO:0000256" key="4">
    <source>
        <dbReference type="ARBA" id="ARBA00022980"/>
    </source>
</evidence>
<comment type="subcellular location">
    <subcellularLocation>
        <location evidence="1">Mitochondrion</location>
    </subcellularLocation>
</comment>
<sequence>MPVYTTSSRLCSCIWLPTSMVLCNFSSPPPHLYNLLHRPSPIRFLSIISPPLLPLEGTSSSSSSLRPPASFREPLRSRPPTRRPLRRSFPQNGLSTARGPLSGSRQFPSPKERPALTRPVSSLRSPTRSSAAPDPGPASPLFSQRYRAQRGSHARPVLRDLGSKTPPGPSVPGTGSLWLVPPPSLESVLRCLGAVAMTARGTSSRFLTSILHNGLGRYVQQLQRLSFSLSRDAPSSRGAREFVEREVTDFARRNPGVVIYVNPRPCCVPRVVAEYLNGAVREESIHCKSVEEIATLVQKLADQSGLEVIRIRKPFHTDSPSIQGQWHPFTNKPTTLGGLRPREV</sequence>
<comment type="similarity">
    <text evidence="2">Belongs to the mitochondrion-specific ribosomal protein mL43 family.</text>
</comment>
<reference evidence="11" key="3">
    <citation type="submission" date="2025-09" db="UniProtKB">
        <authorList>
            <consortium name="Ensembl"/>
        </authorList>
    </citation>
    <scope>IDENTIFICATION</scope>
    <source>
        <strain evidence="11">Thoroughbred</strain>
    </source>
</reference>
<evidence type="ECO:0000259" key="10">
    <source>
        <dbReference type="SMART" id="SM00916"/>
    </source>
</evidence>
<dbReference type="InterPro" id="IPR036249">
    <property type="entry name" value="Thioredoxin-like_sf"/>
</dbReference>
<dbReference type="SMART" id="SM00916">
    <property type="entry name" value="L51_S25_CI-B8"/>
    <property type="match status" value="1"/>
</dbReference>
<feature type="compositionally biased region" description="Low complexity" evidence="9">
    <location>
        <begin position="56"/>
        <end position="72"/>
    </location>
</feature>
<dbReference type="InterPro" id="IPR007741">
    <property type="entry name" value="Ribosomal_mL43/mS25/NADH_DH"/>
</dbReference>
<dbReference type="CTD" id="84545"/>
<reference evidence="11 12" key="1">
    <citation type="journal article" date="2009" name="Science">
        <title>Genome sequence, comparative analysis, and population genetics of the domestic horse.</title>
        <authorList>
            <consortium name="Broad Institute Genome Sequencing Platform"/>
            <consortium name="Broad Institute Whole Genome Assembly Team"/>
            <person name="Wade C.M."/>
            <person name="Giulotto E."/>
            <person name="Sigurdsson S."/>
            <person name="Zoli M."/>
            <person name="Gnerre S."/>
            <person name="Imsland F."/>
            <person name="Lear T.L."/>
            <person name="Adelson D.L."/>
            <person name="Bailey E."/>
            <person name="Bellone R.R."/>
            <person name="Bloecker H."/>
            <person name="Distl O."/>
            <person name="Edgar R.C."/>
            <person name="Garber M."/>
            <person name="Leeb T."/>
            <person name="Mauceli E."/>
            <person name="MacLeod J.N."/>
            <person name="Penedo M.C.T."/>
            <person name="Raison J.M."/>
            <person name="Sharpe T."/>
            <person name="Vogel J."/>
            <person name="Andersson L."/>
            <person name="Antczak D.F."/>
            <person name="Biagi T."/>
            <person name="Binns M.M."/>
            <person name="Chowdhary B.P."/>
            <person name="Coleman S.J."/>
            <person name="Della Valle G."/>
            <person name="Fryc S."/>
            <person name="Guerin G."/>
            <person name="Hasegawa T."/>
            <person name="Hill E.W."/>
            <person name="Jurka J."/>
            <person name="Kiialainen A."/>
            <person name="Lindgren G."/>
            <person name="Liu J."/>
            <person name="Magnani E."/>
            <person name="Mickelson J.R."/>
            <person name="Murray J."/>
            <person name="Nergadze S.G."/>
            <person name="Onofrio R."/>
            <person name="Pedroni S."/>
            <person name="Piras M.F."/>
            <person name="Raudsepp T."/>
            <person name="Rocchi M."/>
            <person name="Roeed K.H."/>
            <person name="Ryder O.A."/>
            <person name="Searle S."/>
            <person name="Skow L."/>
            <person name="Swinburne J.E."/>
            <person name="Syvaenen A.C."/>
            <person name="Tozaki T."/>
            <person name="Valberg S.J."/>
            <person name="Vaudin M."/>
            <person name="White J.R."/>
            <person name="Zody M.C."/>
            <person name="Lander E.S."/>
            <person name="Lindblad-Toh K."/>
        </authorList>
    </citation>
    <scope>NUCLEOTIDE SEQUENCE [LARGE SCALE GENOMIC DNA]</scope>
    <source>
        <strain evidence="11 12">Thoroughbred</strain>
    </source>
</reference>
<dbReference type="FunFam" id="3.40.30.10:FF:000078">
    <property type="entry name" value="39S ribosomal protein L43, mitochondrial"/>
    <property type="match status" value="1"/>
</dbReference>
<dbReference type="GO" id="GO:0005762">
    <property type="term" value="C:mitochondrial large ribosomal subunit"/>
    <property type="evidence" value="ECO:0000318"/>
    <property type="project" value="GO_Central"/>
</dbReference>
<dbReference type="Pfam" id="PF05047">
    <property type="entry name" value="L51_S25_CI-B8"/>
    <property type="match status" value="1"/>
</dbReference>
<dbReference type="GO" id="GO:0003735">
    <property type="term" value="F:structural constituent of ribosome"/>
    <property type="evidence" value="ECO:0000318"/>
    <property type="project" value="GO_Central"/>
</dbReference>
<evidence type="ECO:0000256" key="3">
    <source>
        <dbReference type="ARBA" id="ARBA00022946"/>
    </source>
</evidence>
<dbReference type="RefSeq" id="XP_014588558.2">
    <property type="nucleotide sequence ID" value="XM_014733072.3"/>
</dbReference>
<feature type="region of interest" description="Disordered" evidence="9">
    <location>
        <begin position="319"/>
        <end position="344"/>
    </location>
</feature>
<dbReference type="PANTHER" id="PTHR21396">
    <property type="entry name" value="39S RIBOSOMAL PROTEIN L43"/>
    <property type="match status" value="1"/>
</dbReference>
<gene>
    <name evidence="11 13" type="primary">MRPL43</name>
</gene>
<evidence type="ECO:0000256" key="9">
    <source>
        <dbReference type="SAM" id="MobiDB-lite"/>
    </source>
</evidence>
<evidence type="ECO:0000256" key="6">
    <source>
        <dbReference type="ARBA" id="ARBA00023274"/>
    </source>
</evidence>
<keyword evidence="6" id="KW-0687">Ribonucleoprotein</keyword>
<evidence type="ECO:0000256" key="5">
    <source>
        <dbReference type="ARBA" id="ARBA00023128"/>
    </source>
</evidence>
<feature type="compositionally biased region" description="Polar residues" evidence="9">
    <location>
        <begin position="119"/>
        <end position="128"/>
    </location>
</feature>
<protein>
    <recommendedName>
        <fullName evidence="7">Large ribosomal subunit protein mL43</fullName>
    </recommendedName>
    <alternativeName>
        <fullName evidence="8">39S ribosomal protein L43, mitochondrial</fullName>
    </alternativeName>
</protein>
<dbReference type="InterPro" id="IPR039927">
    <property type="entry name" value="Ribosomal_mL43"/>
</dbReference>
<reference evidence="11" key="2">
    <citation type="submission" date="2025-08" db="UniProtKB">
        <authorList>
            <consortium name="Ensembl"/>
        </authorList>
    </citation>
    <scope>IDENTIFICATION</scope>
    <source>
        <strain evidence="11">Thoroughbred</strain>
    </source>
</reference>
<evidence type="ECO:0000313" key="12">
    <source>
        <dbReference type="Proteomes" id="UP000002281"/>
    </source>
</evidence>
<evidence type="ECO:0000256" key="7">
    <source>
        <dbReference type="ARBA" id="ARBA00035188"/>
    </source>
</evidence>
<dbReference type="VGNC" id="VGNC:20342">
    <property type="gene designation" value="MRPL43"/>
</dbReference>
<feature type="region of interest" description="Disordered" evidence="9">
    <location>
        <begin position="56"/>
        <end position="177"/>
    </location>
</feature>
<dbReference type="Ensembl" id="ENSECAT00000040008.3">
    <property type="protein sequence ID" value="ENSECAP00000027882.3"/>
    <property type="gene ID" value="ENSECAG00000038363.3"/>
</dbReference>
<dbReference type="SUPFAM" id="SSF52833">
    <property type="entry name" value="Thioredoxin-like"/>
    <property type="match status" value="1"/>
</dbReference>
<evidence type="ECO:0000313" key="11">
    <source>
        <dbReference type="Ensembl" id="ENSECAP00000027882.3"/>
    </source>
</evidence>
<dbReference type="GeneTree" id="ENSGT00390000015375"/>
<dbReference type="GeneID" id="102148910"/>
<proteinExistence type="inferred from homology"/>
<dbReference type="Gene3D" id="3.40.30.10">
    <property type="entry name" value="Glutaredoxin"/>
    <property type="match status" value="1"/>
</dbReference>
<name>A0A3Q2KUL4_HORSE</name>
<feature type="domain" description="Ribosomal protein/NADH dehydrogenase" evidence="10">
    <location>
        <begin position="231"/>
        <end position="304"/>
    </location>
</feature>
<dbReference type="AlphaFoldDB" id="A0A3Q2KUL4"/>
<dbReference type="PANTHER" id="PTHR21396:SF2">
    <property type="entry name" value="LARGE RIBOSOMAL SUBUNIT PROTEIN ML43"/>
    <property type="match status" value="1"/>
</dbReference>
<keyword evidence="3" id="KW-0809">Transit peptide</keyword>
<evidence type="ECO:0000256" key="2">
    <source>
        <dbReference type="ARBA" id="ARBA00006073"/>
    </source>
</evidence>
<dbReference type="Bgee" id="ENSECAG00000038363">
    <property type="expression patterns" value="Expressed in testis and 23 other cell types or tissues"/>
</dbReference>
<dbReference type="Proteomes" id="UP000002281">
    <property type="component" value="Chromosome 1"/>
</dbReference>
<keyword evidence="12" id="KW-1185">Reference proteome</keyword>
<accession>A0A3Q2KUL4</accession>